<dbReference type="EMBL" id="FJ360824">
    <property type="protein sequence ID" value="ACJ23144.1"/>
    <property type="molecule type" value="mRNA"/>
</dbReference>
<protein>
    <submittedName>
        <fullName evidence="4">Putative potassium channel toxin Tx590</fullName>
    </submittedName>
</protein>
<dbReference type="GO" id="GO:0005576">
    <property type="term" value="C:extracellular region"/>
    <property type="evidence" value="ECO:0007669"/>
    <property type="project" value="UniProtKB-SubCell"/>
</dbReference>
<feature type="chain" id="PRO_5002878929" evidence="3">
    <location>
        <begin position="24"/>
        <end position="55"/>
    </location>
</feature>
<keyword evidence="4" id="KW-0813">Transport</keyword>
<keyword evidence="3" id="KW-0732">Signal</keyword>
<proteinExistence type="evidence at transcript level"/>
<evidence type="ECO:0000256" key="3">
    <source>
        <dbReference type="SAM" id="SignalP"/>
    </source>
</evidence>
<evidence type="ECO:0000256" key="1">
    <source>
        <dbReference type="ARBA" id="ARBA00004613"/>
    </source>
</evidence>
<keyword evidence="4" id="KW-0407">Ion channel</keyword>
<organism evidence="4">
    <name type="scientific">Buthus israelis</name>
    <name type="common">Israeli scorpion</name>
    <name type="synonym">Buthus occitanus israelis</name>
    <dbReference type="NCBI Taxonomy" id="2899555"/>
    <lineage>
        <taxon>Eukaryota</taxon>
        <taxon>Metazoa</taxon>
        <taxon>Ecdysozoa</taxon>
        <taxon>Arthropoda</taxon>
        <taxon>Chelicerata</taxon>
        <taxon>Arachnida</taxon>
        <taxon>Scorpiones</taxon>
        <taxon>Buthida</taxon>
        <taxon>Buthoidea</taxon>
        <taxon>Buthidae</taxon>
        <taxon>Buthus</taxon>
    </lineage>
</organism>
<evidence type="ECO:0000256" key="2">
    <source>
        <dbReference type="ARBA" id="ARBA00022525"/>
    </source>
</evidence>
<dbReference type="InterPro" id="IPR036574">
    <property type="entry name" value="Scorpion_toxin-like_sf"/>
</dbReference>
<keyword evidence="4" id="KW-0406">Ion transport</keyword>
<reference evidence="4" key="1">
    <citation type="submission" date="2008-10" db="EMBL/GenBank/DDBJ databases">
        <title>Buthus occitanus israelis scorpion toxin.</title>
        <authorList>
            <person name="Zilberberg N."/>
            <person name="Kozminsky-Atias A."/>
        </authorList>
    </citation>
    <scope>NUCLEOTIDE SEQUENCE</scope>
</reference>
<comment type="subcellular location">
    <subcellularLocation>
        <location evidence="1">Secreted</location>
    </subcellularLocation>
</comment>
<keyword evidence="2" id="KW-0964">Secreted</keyword>
<dbReference type="AlphaFoldDB" id="B8XH35"/>
<name>B8XH35_BUTIS</name>
<feature type="signal peptide" evidence="3">
    <location>
        <begin position="1"/>
        <end position="23"/>
    </location>
</feature>
<accession>B8XH35</accession>
<sequence length="55" mass="5988">MKIFFAILLILAVCSMVIWTVNGTAIAVRCVTDDDCFRKCPGNPSCKRGFCACKG</sequence>
<dbReference type="GO" id="GO:0034220">
    <property type="term" value="P:monoatomic ion transmembrane transport"/>
    <property type="evidence" value="ECO:0007669"/>
    <property type="project" value="UniProtKB-KW"/>
</dbReference>
<evidence type="ECO:0000313" key="4">
    <source>
        <dbReference type="EMBL" id="ACJ23144.1"/>
    </source>
</evidence>
<dbReference type="SUPFAM" id="SSF57095">
    <property type="entry name" value="Scorpion toxin-like"/>
    <property type="match status" value="1"/>
</dbReference>